<dbReference type="InterPro" id="IPR046452">
    <property type="entry name" value="HgmA_N"/>
</dbReference>
<evidence type="ECO:0000256" key="12">
    <source>
        <dbReference type="PIRSR" id="PIRSR605708-2"/>
    </source>
</evidence>
<dbReference type="CDD" id="cd07000">
    <property type="entry name" value="cupin_HGO_N"/>
    <property type="match status" value="1"/>
</dbReference>
<feature type="binding site" evidence="12">
    <location>
        <position position="387"/>
    </location>
    <ligand>
        <name>Fe cation</name>
        <dbReference type="ChEBI" id="CHEBI:24875"/>
    </ligand>
</feature>
<proteinExistence type="inferred from homology"/>
<organism evidence="15 16">
    <name type="scientific">Hyaloscypha variabilis (strain UAMH 11265 / GT02V1 / F)</name>
    <name type="common">Meliniomyces variabilis</name>
    <dbReference type="NCBI Taxonomy" id="1149755"/>
    <lineage>
        <taxon>Eukaryota</taxon>
        <taxon>Fungi</taxon>
        <taxon>Dikarya</taxon>
        <taxon>Ascomycota</taxon>
        <taxon>Pezizomycotina</taxon>
        <taxon>Leotiomycetes</taxon>
        <taxon>Helotiales</taxon>
        <taxon>Hyaloscyphaceae</taxon>
        <taxon>Hyaloscypha</taxon>
        <taxon>Hyaloscypha variabilis</taxon>
    </lineage>
</organism>
<evidence type="ECO:0000256" key="9">
    <source>
        <dbReference type="ARBA" id="ARBA00023004"/>
    </source>
</evidence>
<dbReference type="UniPathway" id="UPA00139">
    <property type="reaction ID" value="UER00339"/>
</dbReference>
<dbReference type="InterPro" id="IPR014710">
    <property type="entry name" value="RmlC-like_jellyroll"/>
</dbReference>
<evidence type="ECO:0000256" key="3">
    <source>
        <dbReference type="ARBA" id="ARBA00007757"/>
    </source>
</evidence>
<evidence type="ECO:0000256" key="2">
    <source>
        <dbReference type="ARBA" id="ARBA00004704"/>
    </source>
</evidence>
<comment type="pathway">
    <text evidence="2">Amino-acid degradation; L-phenylalanine degradation; acetoacetate and fumarate from L-phenylalanine: step 4/6.</text>
</comment>
<keyword evidence="16" id="KW-1185">Reference proteome</keyword>
<comment type="similarity">
    <text evidence="3">Belongs to the homogentisate dioxygenase family.</text>
</comment>
<dbReference type="Pfam" id="PF04209">
    <property type="entry name" value="HgmA_C"/>
    <property type="match status" value="1"/>
</dbReference>
<dbReference type="EMBL" id="KZ613961">
    <property type="protein sequence ID" value="PMD31816.1"/>
    <property type="molecule type" value="Genomic_DNA"/>
</dbReference>
<dbReference type="AlphaFoldDB" id="A0A2J6QZW2"/>
<dbReference type="FunFam" id="2.60.120.10:FF:000034">
    <property type="entry name" value="Homogentisate 1,2-dioxygenase"/>
    <property type="match status" value="1"/>
</dbReference>
<keyword evidence="9 12" id="KW-0408">Iron</keyword>
<dbReference type="STRING" id="1149755.A0A2J6QZW2"/>
<dbReference type="Gene3D" id="2.60.120.10">
    <property type="entry name" value="Jelly Rolls"/>
    <property type="match status" value="1"/>
</dbReference>
<feature type="binding site" evidence="12">
    <location>
        <position position="381"/>
    </location>
    <ligand>
        <name>Fe cation</name>
        <dbReference type="ChEBI" id="CHEBI:24875"/>
    </ligand>
</feature>
<evidence type="ECO:0000256" key="5">
    <source>
        <dbReference type="ARBA" id="ARBA00022723"/>
    </source>
</evidence>
<keyword evidence="5 12" id="KW-0479">Metal-binding</keyword>
<feature type="binding site" evidence="12">
    <location>
        <position position="417"/>
    </location>
    <ligand>
        <name>Fe cation</name>
        <dbReference type="ChEBI" id="CHEBI:24875"/>
    </ligand>
</feature>
<evidence type="ECO:0000313" key="15">
    <source>
        <dbReference type="EMBL" id="PMD31816.1"/>
    </source>
</evidence>
<keyword evidence="6" id="KW-0828">Tyrosine catabolism</keyword>
<keyword evidence="10" id="KW-0585">Phenylalanine catabolism</keyword>
<dbReference type="OrthoDB" id="1689029at2759"/>
<evidence type="ECO:0000256" key="6">
    <source>
        <dbReference type="ARBA" id="ARBA00022878"/>
    </source>
</evidence>
<feature type="domain" description="Homogentisate 1,2-dioxygenase N-terminal" evidence="14">
    <location>
        <begin position="46"/>
        <end position="325"/>
    </location>
</feature>
<feature type="domain" description="Homogentisate 1,2-dioxygenase C-terminal" evidence="13">
    <location>
        <begin position="327"/>
        <end position="469"/>
    </location>
</feature>
<keyword evidence="7 15" id="KW-0223">Dioxygenase</keyword>
<evidence type="ECO:0000313" key="16">
    <source>
        <dbReference type="Proteomes" id="UP000235786"/>
    </source>
</evidence>
<evidence type="ECO:0000256" key="7">
    <source>
        <dbReference type="ARBA" id="ARBA00022964"/>
    </source>
</evidence>
<dbReference type="GO" id="GO:0046872">
    <property type="term" value="F:metal ion binding"/>
    <property type="evidence" value="ECO:0007669"/>
    <property type="project" value="UniProtKB-KW"/>
</dbReference>
<dbReference type="Proteomes" id="UP000235786">
    <property type="component" value="Unassembled WGS sequence"/>
</dbReference>
<comment type="cofactor">
    <cofactor evidence="1 12">
        <name>Fe cation</name>
        <dbReference type="ChEBI" id="CHEBI:24875"/>
    </cofactor>
</comment>
<dbReference type="InterPro" id="IPR005708">
    <property type="entry name" value="Homogentis_dOase"/>
</dbReference>
<dbReference type="PANTHER" id="PTHR11056:SF5">
    <property type="entry name" value="HOMOGENTISATE 1,2-DIOXYGENASE"/>
    <property type="match status" value="1"/>
</dbReference>
<dbReference type="InterPro" id="IPR046451">
    <property type="entry name" value="HgmA_C"/>
</dbReference>
<name>A0A2J6QZW2_HYAVF</name>
<dbReference type="GO" id="GO:0006572">
    <property type="term" value="P:L-tyrosine catabolic process"/>
    <property type="evidence" value="ECO:0007669"/>
    <property type="project" value="UniProtKB-KW"/>
</dbReference>
<evidence type="ECO:0000256" key="8">
    <source>
        <dbReference type="ARBA" id="ARBA00023002"/>
    </source>
</evidence>
<feature type="binding site" evidence="12">
    <location>
        <position position="417"/>
    </location>
    <ligand>
        <name>homogentisate</name>
        <dbReference type="ChEBI" id="CHEBI:16169"/>
    </ligand>
</feature>
<dbReference type="SUPFAM" id="SSF51182">
    <property type="entry name" value="RmlC-like cupins"/>
    <property type="match status" value="1"/>
</dbReference>
<dbReference type="InterPro" id="IPR011051">
    <property type="entry name" value="RmlC_Cupin_sf"/>
</dbReference>
<reference evidence="15 16" key="1">
    <citation type="submission" date="2016-04" db="EMBL/GenBank/DDBJ databases">
        <title>A degradative enzymes factory behind the ericoid mycorrhizal symbiosis.</title>
        <authorList>
            <consortium name="DOE Joint Genome Institute"/>
            <person name="Martino E."/>
            <person name="Morin E."/>
            <person name="Grelet G."/>
            <person name="Kuo A."/>
            <person name="Kohler A."/>
            <person name="Daghino S."/>
            <person name="Barry K."/>
            <person name="Choi C."/>
            <person name="Cichocki N."/>
            <person name="Clum A."/>
            <person name="Copeland A."/>
            <person name="Hainaut M."/>
            <person name="Haridas S."/>
            <person name="Labutti K."/>
            <person name="Lindquist E."/>
            <person name="Lipzen A."/>
            <person name="Khouja H.-R."/>
            <person name="Murat C."/>
            <person name="Ohm R."/>
            <person name="Olson A."/>
            <person name="Spatafora J."/>
            <person name="Veneault-Fourrey C."/>
            <person name="Henrissat B."/>
            <person name="Grigoriev I."/>
            <person name="Martin F."/>
            <person name="Perotto S."/>
        </authorList>
    </citation>
    <scope>NUCLEOTIDE SEQUENCE [LARGE SCALE GENOMIC DNA]</scope>
    <source>
        <strain evidence="15 16">F</strain>
    </source>
</reference>
<dbReference type="PANTHER" id="PTHR11056">
    <property type="entry name" value="HOMOGENTISATE 1,2-DIOXYGENASE"/>
    <property type="match status" value="1"/>
</dbReference>
<evidence type="ECO:0000259" key="14">
    <source>
        <dbReference type="Pfam" id="PF20510"/>
    </source>
</evidence>
<keyword evidence="8" id="KW-0560">Oxidoreductase</keyword>
<dbReference type="EC" id="1.13.11.5" evidence="4"/>
<evidence type="ECO:0000256" key="11">
    <source>
        <dbReference type="PIRSR" id="PIRSR605708-1"/>
    </source>
</evidence>
<dbReference type="GO" id="GO:0005737">
    <property type="term" value="C:cytoplasm"/>
    <property type="evidence" value="ECO:0007669"/>
    <property type="project" value="TreeGrafter"/>
</dbReference>
<evidence type="ECO:0000256" key="1">
    <source>
        <dbReference type="ARBA" id="ARBA00001962"/>
    </source>
</evidence>
<dbReference type="Pfam" id="PF20510">
    <property type="entry name" value="HgmA_N"/>
    <property type="match status" value="1"/>
</dbReference>
<protein>
    <recommendedName>
        <fullName evidence="4">homogentisate 1,2-dioxygenase</fullName>
        <ecNumber evidence="4">1.13.11.5</ecNumber>
    </recommendedName>
</protein>
<gene>
    <name evidence="15" type="ORF">L207DRAFT_500890</name>
</gene>
<evidence type="ECO:0000259" key="13">
    <source>
        <dbReference type="Pfam" id="PF04209"/>
    </source>
</evidence>
<dbReference type="GO" id="GO:0004411">
    <property type="term" value="F:homogentisate 1,2-dioxygenase activity"/>
    <property type="evidence" value="ECO:0007669"/>
    <property type="project" value="UniProtKB-EC"/>
</dbReference>
<dbReference type="GO" id="GO:0006559">
    <property type="term" value="P:L-phenylalanine catabolic process"/>
    <property type="evidence" value="ECO:0007669"/>
    <property type="project" value="UniProtKB-UniPathway"/>
</dbReference>
<accession>A0A2J6QZW2</accession>
<sequence>MADKEDKANGNGYIIVPRFPATDPQKVFHYTDLQRSKPTRANDPYEYMQGWGNRHQSEVIPGTLPAGQNNPQENRFGLYTEGITYSAFAAPRHANFSTYMYRVRPAAAHNGYTPLPSPNIENCFLSINPKVALLPQQAEWTPFPIPPASQPTDFIDGLHTLAGSGDPNIREGIALYVYTINTSMTPHRKSYCNSDGDFLLCAQQGNLDIQTEFGRLFLQPGEIFVVQRGVRFSIDLAPGTENARGYVTEVWGSMWELPDLGPIGGHGLANPRDFLFPVAFIDEELQVDWRIVCKINGTYHQISQDHSPYDLVAWHGNVVPYKYDLTKFSSQNSTSIDHTDPSINTVLTAKSRDPNTPLADFLWFGPRWDVASNTFRLPYFHRNSASEFLASLYGLGLGRSSDFLPGGGSFEGGHTPHGGFSDGYVNEMQIQEMGARKILEEQMTIMVESSRTFLWTAYARGGCGCLSEEATDPRAWDKLPDRFSAYPGIGELLERVREDKRVQRERLEYYHEPGIGRFEQRGN</sequence>
<feature type="active site" description="Proton acceptor" evidence="11">
    <location>
        <position position="338"/>
    </location>
</feature>
<evidence type="ECO:0000256" key="10">
    <source>
        <dbReference type="ARBA" id="ARBA00023232"/>
    </source>
</evidence>
<evidence type="ECO:0000256" key="4">
    <source>
        <dbReference type="ARBA" id="ARBA00013127"/>
    </source>
</evidence>